<gene>
    <name evidence="4" type="ORF">SAMN06264365_119132</name>
</gene>
<keyword evidence="2" id="KW-0012">Acyltransferase</keyword>
<dbReference type="RefSeq" id="WP_089297522.1">
    <property type="nucleotide sequence ID" value="NZ_BOMU01000084.1"/>
</dbReference>
<name>A0A239FZ53_9ACTN</name>
<dbReference type="GO" id="GO:0016747">
    <property type="term" value="F:acyltransferase activity, transferring groups other than amino-acyl groups"/>
    <property type="evidence" value="ECO:0007669"/>
    <property type="project" value="InterPro"/>
</dbReference>
<dbReference type="InterPro" id="IPR000182">
    <property type="entry name" value="GNAT_dom"/>
</dbReference>
<evidence type="ECO:0000313" key="4">
    <source>
        <dbReference type="EMBL" id="SNS62456.1"/>
    </source>
</evidence>
<dbReference type="PANTHER" id="PTHR43877">
    <property type="entry name" value="AMINOALKYLPHOSPHONATE N-ACETYLTRANSFERASE-RELATED-RELATED"/>
    <property type="match status" value="1"/>
</dbReference>
<dbReference type="Gene3D" id="3.40.630.30">
    <property type="match status" value="1"/>
</dbReference>
<keyword evidence="1 4" id="KW-0808">Transferase</keyword>
<evidence type="ECO:0000313" key="5">
    <source>
        <dbReference type="Proteomes" id="UP000198415"/>
    </source>
</evidence>
<protein>
    <submittedName>
        <fullName evidence="4">Predicted N-acetyltransferase YhbS</fullName>
    </submittedName>
</protein>
<dbReference type="Pfam" id="PF13673">
    <property type="entry name" value="Acetyltransf_10"/>
    <property type="match status" value="1"/>
</dbReference>
<organism evidence="4 5">
    <name type="scientific">Actinoplanes regularis</name>
    <dbReference type="NCBI Taxonomy" id="52697"/>
    <lineage>
        <taxon>Bacteria</taxon>
        <taxon>Bacillati</taxon>
        <taxon>Actinomycetota</taxon>
        <taxon>Actinomycetes</taxon>
        <taxon>Micromonosporales</taxon>
        <taxon>Micromonosporaceae</taxon>
        <taxon>Actinoplanes</taxon>
    </lineage>
</organism>
<dbReference type="CDD" id="cd04301">
    <property type="entry name" value="NAT_SF"/>
    <property type="match status" value="1"/>
</dbReference>
<dbReference type="InterPro" id="IPR016181">
    <property type="entry name" value="Acyl_CoA_acyltransferase"/>
</dbReference>
<dbReference type="InterPro" id="IPR050832">
    <property type="entry name" value="Bact_Acetyltransf"/>
</dbReference>
<reference evidence="4 5" key="1">
    <citation type="submission" date="2017-06" db="EMBL/GenBank/DDBJ databases">
        <authorList>
            <person name="Kim H.J."/>
            <person name="Triplett B.A."/>
        </authorList>
    </citation>
    <scope>NUCLEOTIDE SEQUENCE [LARGE SCALE GENOMIC DNA]</scope>
    <source>
        <strain evidence="4 5">DSM 43151</strain>
    </source>
</reference>
<dbReference type="OrthoDB" id="164032at2"/>
<evidence type="ECO:0000256" key="2">
    <source>
        <dbReference type="ARBA" id="ARBA00023315"/>
    </source>
</evidence>
<feature type="domain" description="N-acetyltransferase" evidence="3">
    <location>
        <begin position="5"/>
        <end position="152"/>
    </location>
</feature>
<dbReference type="PROSITE" id="PS51186">
    <property type="entry name" value="GNAT"/>
    <property type="match status" value="1"/>
</dbReference>
<dbReference type="EMBL" id="FZNR01000019">
    <property type="protein sequence ID" value="SNS62456.1"/>
    <property type="molecule type" value="Genomic_DNA"/>
</dbReference>
<sequence length="156" mass="17611">MSPSLEIRSFRSGDGPAVSEIITSCLREVNSRDYPDETITLMCEHFTVERIEQLAFERQMFVAVEDGAVVGTVSRDGNKVFTMFVQPRTIGRGVGRRLMRHVEMLASAEGHDFMETGASITGHGFYQRLGYIDVRTSETDFGLNYILRKPLEDTRP</sequence>
<dbReference type="SUPFAM" id="SSF55729">
    <property type="entry name" value="Acyl-CoA N-acyltransferases (Nat)"/>
    <property type="match status" value="1"/>
</dbReference>
<proteinExistence type="predicted"/>
<evidence type="ECO:0000259" key="3">
    <source>
        <dbReference type="PROSITE" id="PS51186"/>
    </source>
</evidence>
<evidence type="ECO:0000256" key="1">
    <source>
        <dbReference type="ARBA" id="ARBA00022679"/>
    </source>
</evidence>
<dbReference type="AlphaFoldDB" id="A0A239FZ53"/>
<accession>A0A239FZ53</accession>
<dbReference type="Proteomes" id="UP000198415">
    <property type="component" value="Unassembled WGS sequence"/>
</dbReference>
<keyword evidence="5" id="KW-1185">Reference proteome</keyword>